<dbReference type="KEGG" id="ovi:T265_03690"/>
<dbReference type="AlphaFoldDB" id="A0A074ZRR2"/>
<dbReference type="EMBL" id="KL596672">
    <property type="protein sequence ID" value="KER29781.1"/>
    <property type="molecule type" value="Genomic_DNA"/>
</dbReference>
<protein>
    <submittedName>
        <fullName evidence="1">Uncharacterized protein</fullName>
    </submittedName>
</protein>
<dbReference type="RefSeq" id="XP_009166496.1">
    <property type="nucleotide sequence ID" value="XM_009168232.1"/>
</dbReference>
<keyword evidence="2" id="KW-1185">Reference proteome</keyword>
<proteinExistence type="predicted"/>
<reference evidence="1 2" key="1">
    <citation type="submission" date="2013-11" db="EMBL/GenBank/DDBJ databases">
        <title>Opisthorchis viverrini - life in the bile duct.</title>
        <authorList>
            <person name="Young N.D."/>
            <person name="Nagarajan N."/>
            <person name="Lin S.J."/>
            <person name="Korhonen P.K."/>
            <person name="Jex A.R."/>
            <person name="Hall R.S."/>
            <person name="Safavi-Hemami H."/>
            <person name="Kaewkong W."/>
            <person name="Bertrand D."/>
            <person name="Gao S."/>
            <person name="Seet Q."/>
            <person name="Wongkham S."/>
            <person name="Teh B.T."/>
            <person name="Wongkham C."/>
            <person name="Intapan P.M."/>
            <person name="Maleewong W."/>
            <person name="Yang X."/>
            <person name="Hu M."/>
            <person name="Wang Z."/>
            <person name="Hofmann A."/>
            <person name="Sternberg P.W."/>
            <person name="Tan P."/>
            <person name="Wang J."/>
            <person name="Gasser R.B."/>
        </authorList>
    </citation>
    <scope>NUCLEOTIDE SEQUENCE [LARGE SCALE GENOMIC DNA]</scope>
</reference>
<dbReference type="GeneID" id="20317877"/>
<dbReference type="Proteomes" id="UP000054324">
    <property type="component" value="Unassembled WGS sequence"/>
</dbReference>
<dbReference type="CTD" id="20317877"/>
<accession>A0A074ZRR2</accession>
<name>A0A074ZRR2_OPIVI</name>
<evidence type="ECO:0000313" key="2">
    <source>
        <dbReference type="Proteomes" id="UP000054324"/>
    </source>
</evidence>
<organism evidence="1 2">
    <name type="scientific">Opisthorchis viverrini</name>
    <name type="common">Southeast Asian liver fluke</name>
    <dbReference type="NCBI Taxonomy" id="6198"/>
    <lineage>
        <taxon>Eukaryota</taxon>
        <taxon>Metazoa</taxon>
        <taxon>Spiralia</taxon>
        <taxon>Lophotrochozoa</taxon>
        <taxon>Platyhelminthes</taxon>
        <taxon>Trematoda</taxon>
        <taxon>Digenea</taxon>
        <taxon>Opisthorchiida</taxon>
        <taxon>Opisthorchiata</taxon>
        <taxon>Opisthorchiidae</taxon>
        <taxon>Opisthorchis</taxon>
    </lineage>
</organism>
<sequence length="96" mass="10814">MCEAPTKLAPYPITSKVTGWLNGSFEALLKVLPEMNPSTSDQVVLRQLYHAEDWSASSPVRRCFSCGQCVKPGYTVMHDCQHNRHIERPPQITSIK</sequence>
<gene>
    <name evidence="1" type="ORF">T265_03690</name>
</gene>
<evidence type="ECO:0000313" key="1">
    <source>
        <dbReference type="EMBL" id="KER29781.1"/>
    </source>
</evidence>